<reference evidence="1" key="1">
    <citation type="submission" date="2022-08" db="EMBL/GenBank/DDBJ databases">
        <title>Genome Sequence of Lecanicillium fungicola.</title>
        <authorList>
            <person name="Buettner E."/>
        </authorList>
    </citation>
    <scope>NUCLEOTIDE SEQUENCE</scope>
    <source>
        <strain evidence="1">Babe33</strain>
    </source>
</reference>
<evidence type="ECO:0000313" key="2">
    <source>
        <dbReference type="Proteomes" id="UP001143910"/>
    </source>
</evidence>
<proteinExistence type="predicted"/>
<gene>
    <name evidence="1" type="ORF">NQ176_g4764</name>
</gene>
<name>A0ACC1NBT5_9HYPO</name>
<protein>
    <submittedName>
        <fullName evidence="1">Uncharacterized protein</fullName>
    </submittedName>
</protein>
<keyword evidence="2" id="KW-1185">Reference proteome</keyword>
<evidence type="ECO:0000313" key="1">
    <source>
        <dbReference type="EMBL" id="KAJ2976755.1"/>
    </source>
</evidence>
<dbReference type="Proteomes" id="UP001143910">
    <property type="component" value="Unassembled WGS sequence"/>
</dbReference>
<sequence length="470" mass="52402">MLLQVLHQLGLALTVRSVLWAVAILTSLVVFSAGALLWNGQEWKTRRKMRNLRRLQTSKRNMIDQYDEKYAAPEGSSAAGPVRIKALFIHPVKSCGPIEVDSAVVTKAGLLYDRCFALAVDSSPKKSDDNSTLQFISQRTKPRMSLIKTELWLPHERSDEQDPLVQAGGCLRMKFPEPESATPLRQVQACIEQFSLSAVPECTFIVPLNPTIRFLRESDLQTRPFTIHYREAHGVDMGRIPPVAEALSKLKTFLGYPDQRRLTLFRCTPETLTRTDRNLAPLANIGSRAVHGYTDQQPININSIASVQAVSQQLPAENRPLNGLRFRANIWITGATAYDEESWKRCRIVPRAARSSKMESRRPTTLSVVCRTSRCTIPNVDPEKGVFSTQQPAEGKKMGLPQPSTALVKYRTVEDGNKAALGYLGMHTVPEDRDLQAAAGRKADLIVRVGDEIEVLERGEHLYGSTGDAY</sequence>
<organism evidence="1 2">
    <name type="scientific">Zarea fungicola</name>
    <dbReference type="NCBI Taxonomy" id="93591"/>
    <lineage>
        <taxon>Eukaryota</taxon>
        <taxon>Fungi</taxon>
        <taxon>Dikarya</taxon>
        <taxon>Ascomycota</taxon>
        <taxon>Pezizomycotina</taxon>
        <taxon>Sordariomycetes</taxon>
        <taxon>Hypocreomycetidae</taxon>
        <taxon>Hypocreales</taxon>
        <taxon>Cordycipitaceae</taxon>
        <taxon>Zarea</taxon>
    </lineage>
</organism>
<dbReference type="EMBL" id="JANJQO010000545">
    <property type="protein sequence ID" value="KAJ2976755.1"/>
    <property type="molecule type" value="Genomic_DNA"/>
</dbReference>
<accession>A0ACC1NBT5</accession>
<comment type="caution">
    <text evidence="1">The sequence shown here is derived from an EMBL/GenBank/DDBJ whole genome shotgun (WGS) entry which is preliminary data.</text>
</comment>